<gene>
    <name evidence="2" type="ORF">A9Q84_14480</name>
</gene>
<dbReference type="AlphaFoldDB" id="A0A1Y5FAP2"/>
<dbReference type="EMBL" id="MAAO01000007">
    <property type="protein sequence ID" value="OUR95704.1"/>
    <property type="molecule type" value="Genomic_DNA"/>
</dbReference>
<keyword evidence="1" id="KW-1133">Transmembrane helix</keyword>
<evidence type="ECO:0000313" key="2">
    <source>
        <dbReference type="EMBL" id="OUR95704.1"/>
    </source>
</evidence>
<feature type="transmembrane region" description="Helical" evidence="1">
    <location>
        <begin position="149"/>
        <end position="169"/>
    </location>
</feature>
<keyword evidence="1" id="KW-0472">Membrane</keyword>
<comment type="caution">
    <text evidence="2">The sequence shown here is derived from an EMBL/GenBank/DDBJ whole genome shotgun (WGS) entry which is preliminary data.</text>
</comment>
<evidence type="ECO:0000313" key="3">
    <source>
        <dbReference type="Proteomes" id="UP000196531"/>
    </source>
</evidence>
<proteinExistence type="predicted"/>
<name>A0A1Y5FAP2_9BACT</name>
<keyword evidence="1" id="KW-0812">Transmembrane</keyword>
<protein>
    <submittedName>
        <fullName evidence="2">Uncharacterized protein</fullName>
    </submittedName>
</protein>
<accession>A0A1Y5FAP2</accession>
<evidence type="ECO:0000256" key="1">
    <source>
        <dbReference type="SAM" id="Phobius"/>
    </source>
</evidence>
<dbReference type="Proteomes" id="UP000196531">
    <property type="component" value="Unassembled WGS sequence"/>
</dbReference>
<reference evidence="3" key="1">
    <citation type="journal article" date="2017" name="Proc. Natl. Acad. Sci. U.S.A.">
        <title>Simulation of Deepwater Horizon oil plume reveals substrate specialization within a complex community of hydrocarbon-degraders.</title>
        <authorList>
            <person name="Hu P."/>
            <person name="Dubinsky E.A."/>
            <person name="Probst A.J."/>
            <person name="Wang J."/>
            <person name="Sieber C.M.K."/>
            <person name="Tom L.M."/>
            <person name="Gardinali P."/>
            <person name="Banfield J.F."/>
            <person name="Atlas R.M."/>
            <person name="Andersen G.L."/>
        </authorList>
    </citation>
    <scope>NUCLEOTIDE SEQUENCE [LARGE SCALE GENOMIC DNA]</scope>
</reference>
<organism evidence="2 3">
    <name type="scientific">Halobacteriovorax marinus</name>
    <dbReference type="NCBI Taxonomy" id="97084"/>
    <lineage>
        <taxon>Bacteria</taxon>
        <taxon>Pseudomonadati</taxon>
        <taxon>Bdellovibrionota</taxon>
        <taxon>Bacteriovoracia</taxon>
        <taxon>Bacteriovoracales</taxon>
        <taxon>Halobacteriovoraceae</taxon>
        <taxon>Halobacteriovorax</taxon>
    </lineage>
</organism>
<sequence>MRNFLLKIILSITFTACFMSSEKFSQIAEVYTVEKCHIFKTFPRSDFPQVIRSESGLFNKCFSKLKSKNIRLVDRDNEGKVLNELMRQSTLPTNTVIPIGEIIVPGYLVTQKNLIGSYNKEVVVKLTSIASGEVIWKRSSSSNFLDENFLIIALIVILISTGLIIKIFFKPFEIAGKIKELKESHRDVYKEAIAISHAGNFKSGVDLLIKSAQLEDCLETKNKALKKLSEIKLNLGTE</sequence>